<dbReference type="InterPro" id="IPR013324">
    <property type="entry name" value="RNA_pol_sigma_r3/r4-like"/>
</dbReference>
<keyword evidence="4" id="KW-0238">DNA-binding</keyword>
<evidence type="ECO:0000256" key="3">
    <source>
        <dbReference type="ARBA" id="ARBA00023082"/>
    </source>
</evidence>
<dbReference type="Gene3D" id="1.10.10.10">
    <property type="entry name" value="Winged helix-like DNA-binding domain superfamily/Winged helix DNA-binding domain"/>
    <property type="match status" value="1"/>
</dbReference>
<evidence type="ECO:0000256" key="2">
    <source>
        <dbReference type="ARBA" id="ARBA00023015"/>
    </source>
</evidence>
<name>A0AA42B6U2_9GAMM</name>
<dbReference type="SUPFAM" id="SSF88946">
    <property type="entry name" value="Sigma2 domain of RNA polymerase sigma factors"/>
    <property type="match status" value="1"/>
</dbReference>
<gene>
    <name evidence="7" type="ORF">NAF29_05590</name>
</gene>
<keyword evidence="2" id="KW-0805">Transcription regulation</keyword>
<feature type="domain" description="RNA polymerase sigma-70 region 2" evidence="6">
    <location>
        <begin position="13"/>
        <end position="74"/>
    </location>
</feature>
<dbReference type="Pfam" id="PF04542">
    <property type="entry name" value="Sigma70_r2"/>
    <property type="match status" value="1"/>
</dbReference>
<dbReference type="AlphaFoldDB" id="A0AA42B6U2"/>
<dbReference type="Proteomes" id="UP001165393">
    <property type="component" value="Unassembled WGS sequence"/>
</dbReference>
<proteinExistence type="inferred from homology"/>
<dbReference type="Gene3D" id="1.10.1740.10">
    <property type="match status" value="1"/>
</dbReference>
<evidence type="ECO:0000256" key="4">
    <source>
        <dbReference type="ARBA" id="ARBA00023125"/>
    </source>
</evidence>
<dbReference type="PANTHER" id="PTHR43133:SF8">
    <property type="entry name" value="RNA POLYMERASE SIGMA FACTOR HI_1459-RELATED"/>
    <property type="match status" value="1"/>
</dbReference>
<dbReference type="InterPro" id="IPR039425">
    <property type="entry name" value="RNA_pol_sigma-70-like"/>
</dbReference>
<dbReference type="RefSeq" id="WP_251260510.1">
    <property type="nucleotide sequence ID" value="NZ_JAMQGP010000002.1"/>
</dbReference>
<dbReference type="PANTHER" id="PTHR43133">
    <property type="entry name" value="RNA POLYMERASE ECF-TYPE SIGMA FACTO"/>
    <property type="match status" value="1"/>
</dbReference>
<evidence type="ECO:0000256" key="5">
    <source>
        <dbReference type="ARBA" id="ARBA00023163"/>
    </source>
</evidence>
<evidence type="ECO:0000313" key="8">
    <source>
        <dbReference type="Proteomes" id="UP001165393"/>
    </source>
</evidence>
<dbReference type="GO" id="GO:0003677">
    <property type="term" value="F:DNA binding"/>
    <property type="evidence" value="ECO:0007669"/>
    <property type="project" value="UniProtKB-KW"/>
</dbReference>
<reference evidence="7 8" key="1">
    <citation type="journal article" date="2013" name="Antonie Van Leeuwenhoek">
        <title>Echinimonas agarilytica gen. nov., sp. nov., a new gammaproteobacterium isolated from the sea urchin Strongylocentrotus intermedius.</title>
        <authorList>
            <person name="Nedashkovskaya O.I."/>
            <person name="Stenkova A.M."/>
            <person name="Zhukova N.V."/>
            <person name="Van Trappen S."/>
            <person name="Lee J.S."/>
            <person name="Kim S.B."/>
        </authorList>
    </citation>
    <scope>NUCLEOTIDE SEQUENCE [LARGE SCALE GENOMIC DNA]</scope>
    <source>
        <strain evidence="7 8">KMM 6351</strain>
    </source>
</reference>
<keyword evidence="5" id="KW-0804">Transcription</keyword>
<dbReference type="GO" id="GO:0016987">
    <property type="term" value="F:sigma factor activity"/>
    <property type="evidence" value="ECO:0007669"/>
    <property type="project" value="UniProtKB-KW"/>
</dbReference>
<dbReference type="InterPro" id="IPR007627">
    <property type="entry name" value="RNA_pol_sigma70_r2"/>
</dbReference>
<dbReference type="NCBIfam" id="TIGR02937">
    <property type="entry name" value="sigma70-ECF"/>
    <property type="match status" value="1"/>
</dbReference>
<dbReference type="SUPFAM" id="SSF88659">
    <property type="entry name" value="Sigma3 and sigma4 domains of RNA polymerase sigma factors"/>
    <property type="match status" value="1"/>
</dbReference>
<keyword evidence="8" id="KW-1185">Reference proteome</keyword>
<dbReference type="InterPro" id="IPR013325">
    <property type="entry name" value="RNA_pol_sigma_r2"/>
</dbReference>
<dbReference type="InterPro" id="IPR036388">
    <property type="entry name" value="WH-like_DNA-bd_sf"/>
</dbReference>
<dbReference type="GO" id="GO:0006352">
    <property type="term" value="P:DNA-templated transcription initiation"/>
    <property type="evidence" value="ECO:0007669"/>
    <property type="project" value="InterPro"/>
</dbReference>
<dbReference type="EMBL" id="JAMQGP010000002">
    <property type="protein sequence ID" value="MCM2679149.1"/>
    <property type="molecule type" value="Genomic_DNA"/>
</dbReference>
<accession>A0AA42B6U2</accession>
<protein>
    <submittedName>
        <fullName evidence="7">RNA polymerase sigma factor</fullName>
    </submittedName>
</protein>
<dbReference type="InterPro" id="IPR014284">
    <property type="entry name" value="RNA_pol_sigma-70_dom"/>
</dbReference>
<sequence>MERLRFDKQQISELYQYAMALCQDSSDAHDVLQASLERYWLETSSPHTEIRDAQRYIRTLIRNRFIDQYRYAQRWHEQQYEEDSTYDMSFDNLEQLIIDRDTLAHVWEQVPPELRDILYHWAVLGMSTEEVSQHLNMPKGTLLSKVHRLRIKLEALNDDFTLREAKP</sequence>
<comment type="caution">
    <text evidence="7">The sequence shown here is derived from an EMBL/GenBank/DDBJ whole genome shotgun (WGS) entry which is preliminary data.</text>
</comment>
<comment type="similarity">
    <text evidence="1">Belongs to the sigma-70 factor family. ECF subfamily.</text>
</comment>
<organism evidence="7 8">
    <name type="scientific">Echinimonas agarilytica</name>
    <dbReference type="NCBI Taxonomy" id="1215918"/>
    <lineage>
        <taxon>Bacteria</taxon>
        <taxon>Pseudomonadati</taxon>
        <taxon>Pseudomonadota</taxon>
        <taxon>Gammaproteobacteria</taxon>
        <taxon>Alteromonadales</taxon>
        <taxon>Echinimonadaceae</taxon>
        <taxon>Echinimonas</taxon>
    </lineage>
</organism>
<evidence type="ECO:0000313" key="7">
    <source>
        <dbReference type="EMBL" id="MCM2679149.1"/>
    </source>
</evidence>
<evidence type="ECO:0000259" key="6">
    <source>
        <dbReference type="Pfam" id="PF04542"/>
    </source>
</evidence>
<keyword evidence="3" id="KW-0731">Sigma factor</keyword>
<evidence type="ECO:0000256" key="1">
    <source>
        <dbReference type="ARBA" id="ARBA00010641"/>
    </source>
</evidence>